<dbReference type="InterPro" id="IPR016047">
    <property type="entry name" value="M23ase_b-sheet_dom"/>
</dbReference>
<feature type="domain" description="LysM" evidence="5">
    <location>
        <begin position="200"/>
        <end position="245"/>
    </location>
</feature>
<name>A0A8J8SAS8_9FIRM</name>
<keyword evidence="7" id="KW-1185">Reference proteome</keyword>
<dbReference type="PANTHER" id="PTHR21666">
    <property type="entry name" value="PEPTIDASE-RELATED"/>
    <property type="match status" value="1"/>
</dbReference>
<keyword evidence="1" id="KW-0732">Signal</keyword>
<dbReference type="SUPFAM" id="SSF54106">
    <property type="entry name" value="LysM domain"/>
    <property type="match status" value="1"/>
</dbReference>
<evidence type="ECO:0000313" key="7">
    <source>
        <dbReference type="Proteomes" id="UP000677305"/>
    </source>
</evidence>
<dbReference type="PROSITE" id="PS51782">
    <property type="entry name" value="LYSM"/>
    <property type="match status" value="1"/>
</dbReference>
<dbReference type="InterPro" id="IPR011098">
    <property type="entry name" value="G5_dom"/>
</dbReference>
<reference evidence="6 7" key="1">
    <citation type="submission" date="2020-07" db="EMBL/GenBank/DDBJ databases">
        <title>Vallitalea guaymasensis genome.</title>
        <authorList>
            <person name="Postec A."/>
        </authorList>
    </citation>
    <scope>NUCLEOTIDE SEQUENCE [LARGE SCALE GENOMIC DNA]</scope>
    <source>
        <strain evidence="6 7">Ra1766G1</strain>
    </source>
</reference>
<feature type="domain" description="G5" evidence="4">
    <location>
        <begin position="252"/>
        <end position="332"/>
    </location>
</feature>
<dbReference type="KEGG" id="vgu:HYG85_03330"/>
<evidence type="ECO:0000259" key="5">
    <source>
        <dbReference type="PROSITE" id="PS51782"/>
    </source>
</evidence>
<dbReference type="AlphaFoldDB" id="A0A8J8SAS8"/>
<evidence type="ECO:0000313" key="6">
    <source>
        <dbReference type="EMBL" id="QUH27997.1"/>
    </source>
</evidence>
<dbReference type="SMART" id="SM01208">
    <property type="entry name" value="G5"/>
    <property type="match status" value="1"/>
</dbReference>
<dbReference type="Pfam" id="PF01551">
    <property type="entry name" value="Peptidase_M23"/>
    <property type="match status" value="1"/>
</dbReference>
<feature type="compositionally biased region" description="Polar residues" evidence="2">
    <location>
        <begin position="421"/>
        <end position="433"/>
    </location>
</feature>
<gene>
    <name evidence="6" type="ORF">HYG85_03330</name>
</gene>
<dbReference type="RefSeq" id="WP_212692276.1">
    <property type="nucleotide sequence ID" value="NZ_CP058561.1"/>
</dbReference>
<dbReference type="EMBL" id="CP058561">
    <property type="protein sequence ID" value="QUH27997.1"/>
    <property type="molecule type" value="Genomic_DNA"/>
</dbReference>
<dbReference type="Proteomes" id="UP000677305">
    <property type="component" value="Chromosome"/>
</dbReference>
<dbReference type="Gene3D" id="3.10.350.10">
    <property type="entry name" value="LysM domain"/>
    <property type="match status" value="1"/>
</dbReference>
<dbReference type="Pfam" id="PF07501">
    <property type="entry name" value="G5"/>
    <property type="match status" value="1"/>
</dbReference>
<dbReference type="PANTHER" id="PTHR21666:SF270">
    <property type="entry name" value="MUREIN HYDROLASE ACTIVATOR ENVC"/>
    <property type="match status" value="1"/>
</dbReference>
<dbReference type="GO" id="GO:0004222">
    <property type="term" value="F:metalloendopeptidase activity"/>
    <property type="evidence" value="ECO:0007669"/>
    <property type="project" value="TreeGrafter"/>
</dbReference>
<evidence type="ECO:0000256" key="2">
    <source>
        <dbReference type="SAM" id="MobiDB-lite"/>
    </source>
</evidence>
<dbReference type="Gene3D" id="2.70.70.10">
    <property type="entry name" value="Glucose Permease (Domain IIA)"/>
    <property type="match status" value="1"/>
</dbReference>
<keyword evidence="3" id="KW-0472">Membrane</keyword>
<dbReference type="SUPFAM" id="SSF51261">
    <property type="entry name" value="Duplicated hybrid motif"/>
    <property type="match status" value="1"/>
</dbReference>
<evidence type="ECO:0000259" key="4">
    <source>
        <dbReference type="PROSITE" id="PS51109"/>
    </source>
</evidence>
<dbReference type="SMART" id="SM00257">
    <property type="entry name" value="LysM"/>
    <property type="match status" value="1"/>
</dbReference>
<dbReference type="InterPro" id="IPR018392">
    <property type="entry name" value="LysM"/>
</dbReference>
<organism evidence="6 7">
    <name type="scientific">Vallitalea guaymasensis</name>
    <dbReference type="NCBI Taxonomy" id="1185412"/>
    <lineage>
        <taxon>Bacteria</taxon>
        <taxon>Bacillati</taxon>
        <taxon>Bacillota</taxon>
        <taxon>Clostridia</taxon>
        <taxon>Lachnospirales</taxon>
        <taxon>Vallitaleaceae</taxon>
        <taxon>Vallitalea</taxon>
    </lineage>
</organism>
<dbReference type="CDD" id="cd00118">
    <property type="entry name" value="LysM"/>
    <property type="match status" value="1"/>
</dbReference>
<dbReference type="InterPro" id="IPR011055">
    <property type="entry name" value="Dup_hybrid_motif"/>
</dbReference>
<feature type="transmembrane region" description="Helical" evidence="3">
    <location>
        <begin position="12"/>
        <end position="30"/>
    </location>
</feature>
<keyword evidence="3" id="KW-1133">Transmembrane helix</keyword>
<keyword evidence="3" id="KW-0812">Transmembrane</keyword>
<dbReference type="InterPro" id="IPR036779">
    <property type="entry name" value="LysM_dom_sf"/>
</dbReference>
<proteinExistence type="predicted"/>
<protein>
    <submittedName>
        <fullName evidence="6">Peptidoglycan DD-metalloendopeptidase family protein</fullName>
    </submittedName>
</protein>
<dbReference type="InterPro" id="IPR050570">
    <property type="entry name" value="Cell_wall_metabolism_enzyme"/>
</dbReference>
<feature type="region of interest" description="Disordered" evidence="2">
    <location>
        <begin position="421"/>
        <end position="453"/>
    </location>
</feature>
<dbReference type="Gene3D" id="2.20.230.10">
    <property type="entry name" value="Resuscitation-promoting factor rpfb"/>
    <property type="match status" value="1"/>
</dbReference>
<evidence type="ECO:0000256" key="1">
    <source>
        <dbReference type="ARBA" id="ARBA00022729"/>
    </source>
</evidence>
<evidence type="ECO:0000256" key="3">
    <source>
        <dbReference type="SAM" id="Phobius"/>
    </source>
</evidence>
<accession>A0A8J8SAS8</accession>
<sequence>MSPINMKTVGKNTIVLIVMFFSLIFATVFIQANMNDQSQMVYKVTYKNSEIGFVENTENIGQIMKDVTIRLQNELETVVLVDDLVSTFPVKKDKQVLMTDEELKNGLFTTLLYNKNDFFVKAKVLSIDEQTKIVLKDDQTAESVLEDVKSGYISQDHQGSVEAVAFVESVQEDTLYVSQESIVQKDEAVSKLKSSKDEKVTYTIKSGDTLSEIANGNGMGLSELLKINPQFKQDSVIQIGQEVNLMVPKPLLSVKVKEQLTYEESIASPVEYQKDSSKYKTYKKTIQQGEPGIKELTTNVTCINGLESEREIVSEKVIKEPIKTIIVVGTRTLPTFSRPVYGRITSPFGRRWGSFHTGIDIGVPRGTKVKASESGTVIFSGWSGGYGYLVKIDHGEGYVTYYAHNSKLYVKKGQKVTKGQSIAASGSTGNSTGPHVHFEVRKNGVPQNPSNYL</sequence>
<dbReference type="CDD" id="cd12797">
    <property type="entry name" value="M23_peptidase"/>
    <property type="match status" value="1"/>
</dbReference>
<dbReference type="Pfam" id="PF01476">
    <property type="entry name" value="LysM"/>
    <property type="match status" value="1"/>
</dbReference>
<dbReference type="PROSITE" id="PS51109">
    <property type="entry name" value="G5"/>
    <property type="match status" value="1"/>
</dbReference>